<feature type="transmembrane region" description="Helical" evidence="8">
    <location>
        <begin position="125"/>
        <end position="147"/>
    </location>
</feature>
<comment type="similarity">
    <text evidence="2 8">Belongs to the organo anion transporter (TC 2.A.60) family.</text>
</comment>
<dbReference type="Pfam" id="PF03137">
    <property type="entry name" value="OATP"/>
    <property type="match status" value="1"/>
</dbReference>
<dbReference type="PANTHER" id="PTHR11388:SF100">
    <property type="entry name" value="SOLUTE CARRIER ORGANIC ANION TRANSPORTER FAMILY MEMBER 4A1"/>
    <property type="match status" value="1"/>
</dbReference>
<evidence type="ECO:0000313" key="11">
    <source>
        <dbReference type="RefSeq" id="XP_031548580.1"/>
    </source>
</evidence>
<dbReference type="AlphaFoldDB" id="A0A6P8H809"/>
<dbReference type="InterPro" id="IPR036058">
    <property type="entry name" value="Kazal_dom_sf"/>
</dbReference>
<comment type="caution">
    <text evidence="8">Lacks conserved residue(s) required for the propagation of feature annotation.</text>
</comment>
<dbReference type="InterPro" id="IPR004156">
    <property type="entry name" value="OATP"/>
</dbReference>
<dbReference type="GO" id="GO:0006811">
    <property type="term" value="P:monoatomic ion transport"/>
    <property type="evidence" value="ECO:0007669"/>
    <property type="project" value="UniProtKB-KW"/>
</dbReference>
<evidence type="ECO:0000259" key="9">
    <source>
        <dbReference type="PROSITE" id="PS51465"/>
    </source>
</evidence>
<evidence type="ECO:0000256" key="8">
    <source>
        <dbReference type="RuleBase" id="RU362056"/>
    </source>
</evidence>
<dbReference type="GeneID" id="116286268"/>
<dbReference type="GO" id="GO:0055085">
    <property type="term" value="P:transmembrane transport"/>
    <property type="evidence" value="ECO:0007669"/>
    <property type="project" value="InterPro"/>
</dbReference>
<feature type="domain" description="Kazal-like" evidence="9">
    <location>
        <begin position="453"/>
        <end position="505"/>
    </location>
</feature>
<dbReference type="Pfam" id="PF07648">
    <property type="entry name" value="Kazal_2"/>
    <property type="match status" value="1"/>
</dbReference>
<keyword evidence="5 8" id="KW-1133">Transmembrane helix</keyword>
<evidence type="ECO:0000256" key="3">
    <source>
        <dbReference type="ARBA" id="ARBA00022475"/>
    </source>
</evidence>
<feature type="transmembrane region" description="Helical" evidence="8">
    <location>
        <begin position="339"/>
        <end position="362"/>
    </location>
</feature>
<name>A0A6P8H809_ACTTE</name>
<feature type="transmembrane region" description="Helical" evidence="8">
    <location>
        <begin position="374"/>
        <end position="399"/>
    </location>
</feature>
<dbReference type="InterPro" id="IPR036259">
    <property type="entry name" value="MFS_trans_sf"/>
</dbReference>
<feature type="transmembrane region" description="Helical" evidence="8">
    <location>
        <begin position="97"/>
        <end position="118"/>
    </location>
</feature>
<feature type="transmembrane region" description="Helical" evidence="8">
    <location>
        <begin position="411"/>
        <end position="430"/>
    </location>
</feature>
<reference evidence="11" key="1">
    <citation type="submission" date="2025-08" db="UniProtKB">
        <authorList>
            <consortium name="RefSeq"/>
        </authorList>
    </citation>
    <scope>IDENTIFICATION</scope>
    <source>
        <tissue evidence="11">Tentacle</tissue>
    </source>
</reference>
<keyword evidence="8" id="KW-0813">Transport</keyword>
<dbReference type="Proteomes" id="UP000515163">
    <property type="component" value="Unplaced"/>
</dbReference>
<keyword evidence="6 8" id="KW-0472">Membrane</keyword>
<dbReference type="RefSeq" id="XP_031548580.1">
    <property type="nucleotide sequence ID" value="XM_031692720.1"/>
</dbReference>
<keyword evidence="10" id="KW-1185">Reference proteome</keyword>
<evidence type="ECO:0000256" key="4">
    <source>
        <dbReference type="ARBA" id="ARBA00022692"/>
    </source>
</evidence>
<feature type="transmembrane region" description="Helical" evidence="8">
    <location>
        <begin position="608"/>
        <end position="630"/>
    </location>
</feature>
<feature type="transmembrane region" description="Helical" evidence="8">
    <location>
        <begin position="558"/>
        <end position="583"/>
    </location>
</feature>
<accession>A0A6P8H809</accession>
<keyword evidence="3" id="KW-1003">Cell membrane</keyword>
<feature type="transmembrane region" description="Helical" evidence="8">
    <location>
        <begin position="57"/>
        <end position="77"/>
    </location>
</feature>
<evidence type="ECO:0000256" key="6">
    <source>
        <dbReference type="ARBA" id="ARBA00023136"/>
    </source>
</evidence>
<keyword evidence="4 8" id="KW-0812">Transmembrane</keyword>
<evidence type="ECO:0000256" key="2">
    <source>
        <dbReference type="ARBA" id="ARBA00009657"/>
    </source>
</evidence>
<organism evidence="10 11">
    <name type="scientific">Actinia tenebrosa</name>
    <name type="common">Australian red waratah sea anemone</name>
    <dbReference type="NCBI Taxonomy" id="6105"/>
    <lineage>
        <taxon>Eukaryota</taxon>
        <taxon>Metazoa</taxon>
        <taxon>Cnidaria</taxon>
        <taxon>Anthozoa</taxon>
        <taxon>Hexacorallia</taxon>
        <taxon>Actiniaria</taxon>
        <taxon>Actiniidae</taxon>
        <taxon>Actinia</taxon>
    </lineage>
</organism>
<keyword evidence="7" id="KW-1015">Disulfide bond</keyword>
<gene>
    <name evidence="11" type="primary">LOC116286268</name>
</gene>
<dbReference type="PROSITE" id="PS51465">
    <property type="entry name" value="KAZAL_2"/>
    <property type="match status" value="1"/>
</dbReference>
<dbReference type="InParanoid" id="A0A6P8H809"/>
<dbReference type="NCBIfam" id="TIGR00805">
    <property type="entry name" value="oat"/>
    <property type="match status" value="1"/>
</dbReference>
<evidence type="ECO:0000256" key="5">
    <source>
        <dbReference type="ARBA" id="ARBA00022989"/>
    </source>
</evidence>
<feature type="transmembrane region" description="Helical" evidence="8">
    <location>
        <begin position="224"/>
        <end position="251"/>
    </location>
</feature>
<keyword evidence="8" id="KW-0406">Ion transport</keyword>
<protein>
    <recommendedName>
        <fullName evidence="8">Solute carrier organic anion transporter family member</fullName>
    </recommendedName>
</protein>
<dbReference type="InterPro" id="IPR002350">
    <property type="entry name" value="Kazal_dom"/>
</dbReference>
<dbReference type="OrthoDB" id="5976368at2759"/>
<dbReference type="FunCoup" id="A0A6P8H809">
    <property type="interactions" value="566"/>
</dbReference>
<evidence type="ECO:0000256" key="7">
    <source>
        <dbReference type="ARBA" id="ARBA00023157"/>
    </source>
</evidence>
<proteinExistence type="inferred from homology"/>
<evidence type="ECO:0000256" key="1">
    <source>
        <dbReference type="ARBA" id="ARBA00004651"/>
    </source>
</evidence>
<dbReference type="SUPFAM" id="SSF103473">
    <property type="entry name" value="MFS general substrate transporter"/>
    <property type="match status" value="1"/>
</dbReference>
<dbReference type="PANTHER" id="PTHR11388">
    <property type="entry name" value="ORGANIC ANION TRANSPORTER"/>
    <property type="match status" value="1"/>
</dbReference>
<feature type="transmembrane region" description="Helical" evidence="8">
    <location>
        <begin position="520"/>
        <end position="538"/>
    </location>
</feature>
<sequence>MASNWKEKSPSEETLKSLEGVRSDNQNDCFLVQSEESTWGWFAFRPRCLQWLNSSRFLMAVLFFLTITQGMVSLTFVPMSLPSLERRFLLNSKQTGTLISAADITSMIFGTLASFYGGHSHKGKWLGCGAIISGLASAIYSLPHFLIEDYDPQSVSTKSLPFCVSNKTFVAKDEDCLTTARSSSSYYFIFILAQLLSGVGSSPLLSLAPAWLDENVHPKHTGLYLGMFFTAFIIGPGIGTMIGGKLLEVYVDIKMPPGLQLRPLDHRWIGAWWLGPFVFAFFLIISGFILLGFPSKVPGAVEMREEAIKNKYIIGKDNNLQGRLKDIVPATKSLFTNKVYIFQICGMISGTFAWYGAGPFLYKIIRDRYGAPQFLAGLFMSILSLIGGNVGVWIGSAVVRGLGLRDSCRKAAKFVFFANIFTMSILSFLVPGCEYPRYAGVDVPYPNSSLGQLQLSSSCNINCHCTTNQYSPMCDSRGVNFFSPCYAGCSPLDAKKGFANCSCTSIPSKLTMGPCKKRCSYLYLFVGYLFIMTVIGVCDQIPSDIVLFRSVPDNQRSYGLGIQFVLSKLMAALPGPIIIGYIIDETCSLWKTKCSQRGNCLNYDYDKLGWIIVSYGLPLKALSLMFYFLSWYYCKELEIRVATTTDDVNKTESNCKSTAV</sequence>
<dbReference type="GO" id="GO:0005886">
    <property type="term" value="C:plasma membrane"/>
    <property type="evidence" value="ECO:0007669"/>
    <property type="project" value="UniProtKB-SubCell"/>
</dbReference>
<dbReference type="KEGG" id="aten:116286268"/>
<dbReference type="CDD" id="cd17336">
    <property type="entry name" value="MFS_SLCO_OATP"/>
    <property type="match status" value="1"/>
</dbReference>
<feature type="transmembrane region" description="Helical" evidence="8">
    <location>
        <begin position="271"/>
        <end position="293"/>
    </location>
</feature>
<dbReference type="Gene3D" id="1.20.1250.20">
    <property type="entry name" value="MFS general substrate transporter like domains"/>
    <property type="match status" value="1"/>
</dbReference>
<evidence type="ECO:0000313" key="10">
    <source>
        <dbReference type="Proteomes" id="UP000515163"/>
    </source>
</evidence>
<comment type="subcellular location">
    <subcellularLocation>
        <location evidence="1 8">Cell membrane</location>
        <topology evidence="1 8">Multi-pass membrane protein</topology>
    </subcellularLocation>
</comment>
<dbReference type="SUPFAM" id="SSF100895">
    <property type="entry name" value="Kazal-type serine protease inhibitors"/>
    <property type="match status" value="1"/>
</dbReference>